<reference evidence="1" key="1">
    <citation type="submission" date="2022-10" db="UniProtKB">
        <authorList>
            <consortium name="EnsemblMetazoa"/>
        </authorList>
    </citation>
    <scope>IDENTIFICATION</scope>
</reference>
<evidence type="ECO:0000313" key="1">
    <source>
        <dbReference type="EnsemblMetazoa" id="RPRC017818-PA"/>
    </source>
</evidence>
<accession>A0A905R0W2</accession>
<dbReference type="EnsemblMetazoa" id="RPRC017818-RA">
    <property type="protein sequence ID" value="RPRC017818-PA"/>
    <property type="gene ID" value="RPRC017818"/>
</dbReference>
<organism evidence="1 2">
    <name type="scientific">Rhodnius prolixus</name>
    <name type="common">Triatomid bug</name>
    <dbReference type="NCBI Taxonomy" id="13249"/>
    <lineage>
        <taxon>Eukaryota</taxon>
        <taxon>Metazoa</taxon>
        <taxon>Ecdysozoa</taxon>
        <taxon>Arthropoda</taxon>
        <taxon>Hexapoda</taxon>
        <taxon>Insecta</taxon>
        <taxon>Pterygota</taxon>
        <taxon>Neoptera</taxon>
        <taxon>Paraneoptera</taxon>
        <taxon>Hemiptera</taxon>
        <taxon>Heteroptera</taxon>
        <taxon>Panheteroptera</taxon>
        <taxon>Cimicomorpha</taxon>
        <taxon>Reduviidae</taxon>
        <taxon>Triatominae</taxon>
        <taxon>Rhodnius</taxon>
    </lineage>
</organism>
<name>A0A905R0W2_RHOPR</name>
<dbReference type="AlphaFoldDB" id="A0A905R0W2"/>
<dbReference type="Proteomes" id="UP000015103">
    <property type="component" value="Unassembled WGS sequence"/>
</dbReference>
<dbReference type="SUPFAM" id="SSF56784">
    <property type="entry name" value="HAD-like"/>
    <property type="match status" value="1"/>
</dbReference>
<dbReference type="Gene3D" id="1.10.150.720">
    <property type="entry name" value="Haloacid dehalogenase-like hydrolase"/>
    <property type="match status" value="1"/>
</dbReference>
<dbReference type="PANTHER" id="PTHR46191">
    <property type="match status" value="1"/>
</dbReference>
<protein>
    <submittedName>
        <fullName evidence="1">Uncharacterized protein</fullName>
    </submittedName>
</protein>
<dbReference type="GO" id="GO:0005634">
    <property type="term" value="C:nucleus"/>
    <property type="evidence" value="ECO:0007669"/>
    <property type="project" value="TreeGrafter"/>
</dbReference>
<proteinExistence type="predicted"/>
<evidence type="ECO:0000313" key="2">
    <source>
        <dbReference type="Proteomes" id="UP000015103"/>
    </source>
</evidence>
<dbReference type="EMBL" id="ACPB03000235">
    <property type="status" value="NOT_ANNOTATED_CDS"/>
    <property type="molecule type" value="Genomic_DNA"/>
</dbReference>
<dbReference type="InterPro" id="IPR044924">
    <property type="entry name" value="HAD-SF_hydro_IA_REG-2-like_cap"/>
</dbReference>
<sequence>MYKLVTFDIYETLLKTRKPLGEMYMQASKSFGICGVRPDVLAASFKTQWIIMCRTHPNFGLHSGLGWEVWWKNINIQIKVLQWAEEALIFWKFLIEDSIKSIHKILRKQDLPKTSPFNVKFWLFLGLTCLGISIHYCSSFLRRLVVQNWLWNSVITEGGRFDHSHEYSRNSRAVVLKPTDEVPVITITSPHEWLIDKPQTIHIIHKNGKYYLKKSIPSKKEPRTNSVQINIVPHHFIF</sequence>
<dbReference type="InterPro" id="IPR036412">
    <property type="entry name" value="HAD-like_sf"/>
</dbReference>
<dbReference type="PANTHER" id="PTHR46191:SF2">
    <property type="entry name" value="HALOACID DEHALOGENASE-LIKE HYDROLASE DOMAIN-CONTAINING PROTEIN 3"/>
    <property type="match status" value="1"/>
</dbReference>
<dbReference type="InterPro" id="IPR051828">
    <property type="entry name" value="HAD-like_hydrolase_domain"/>
</dbReference>
<keyword evidence="2" id="KW-1185">Reference proteome</keyword>